<keyword evidence="6" id="KW-0862">Zinc</keyword>
<evidence type="ECO:0000259" key="9">
    <source>
        <dbReference type="Pfam" id="PF05649"/>
    </source>
</evidence>
<dbReference type="OMA" id="NMATHIK"/>
<feature type="domain" description="Peptidase M13 C-terminal" evidence="8">
    <location>
        <begin position="175"/>
        <end position="362"/>
    </location>
</feature>
<dbReference type="PANTHER" id="PTHR11733:SF241">
    <property type="entry name" value="GH26575P-RELATED"/>
    <property type="match status" value="1"/>
</dbReference>
<dbReference type="Gene3D" id="1.10.1380.10">
    <property type="entry name" value="Neutral endopeptidase , domain2"/>
    <property type="match status" value="1"/>
</dbReference>
<dbReference type="InterPro" id="IPR000718">
    <property type="entry name" value="Peptidase_M13"/>
</dbReference>
<dbReference type="PRINTS" id="PR00786">
    <property type="entry name" value="NEPRILYSIN"/>
</dbReference>
<dbReference type="InterPro" id="IPR042089">
    <property type="entry name" value="Peptidase_M13_dom_2"/>
</dbReference>
<dbReference type="GO" id="GO:0046872">
    <property type="term" value="F:metal ion binding"/>
    <property type="evidence" value="ECO:0007669"/>
    <property type="project" value="UniProtKB-KW"/>
</dbReference>
<evidence type="ECO:0000313" key="11">
    <source>
        <dbReference type="Proteomes" id="UP000821853"/>
    </source>
</evidence>
<dbReference type="GO" id="GO:0005886">
    <property type="term" value="C:plasma membrane"/>
    <property type="evidence" value="ECO:0007669"/>
    <property type="project" value="TreeGrafter"/>
</dbReference>
<keyword evidence="7" id="KW-0482">Metalloprotease</keyword>
<protein>
    <submittedName>
        <fullName evidence="10">Uncharacterized protein</fullName>
    </submittedName>
</protein>
<dbReference type="Pfam" id="PF05649">
    <property type="entry name" value="Peptidase_M13_N"/>
    <property type="match status" value="1"/>
</dbReference>
<feature type="domain" description="Peptidase M13 N-terminal" evidence="9">
    <location>
        <begin position="3"/>
        <end position="121"/>
    </location>
</feature>
<dbReference type="PANTHER" id="PTHR11733">
    <property type="entry name" value="ZINC METALLOPROTEASE FAMILY M13 NEPRILYSIN-RELATED"/>
    <property type="match status" value="1"/>
</dbReference>
<evidence type="ECO:0000256" key="4">
    <source>
        <dbReference type="ARBA" id="ARBA00022723"/>
    </source>
</evidence>
<dbReference type="Gene3D" id="3.40.390.10">
    <property type="entry name" value="Collagenase (Catalytic Domain)"/>
    <property type="match status" value="1"/>
</dbReference>
<keyword evidence="11" id="KW-1185">Reference proteome</keyword>
<evidence type="ECO:0000256" key="1">
    <source>
        <dbReference type="ARBA" id="ARBA00001947"/>
    </source>
</evidence>
<sequence>MEYLNKLYAEIGNERLSLLTAWELVRTLSPFTVPAVAHRHKKQSLQELCLDAVRNAMEVPLLSWYLFPEVTSASVGMALNMATHIKATTLELIRRSPWLDGATKNAALHKLYAMTLHVGYPRYFNSTRAIDRTYRQYPDIAGSFFKPWLEAMNMTITWITTNHSSIRYSLVHTNAAFWHMRNMIVVPATILRNPMFSRTAPPAYNYGGLGHVMTHEMMHGFDRSGSRWDAHGEFRNWWSPDTRIKYEERISCLRRSHNASNANEDTENTADFAGLVSAYNAFLELVDKEQLKQYAELNYGAEQLFFIAACVKYCSQSKNQSFSGYASWQNRCNVPIRNLDAFGEAFNCPVGSYMRPKPADRCAFW</sequence>
<comment type="caution">
    <text evidence="10">The sequence shown here is derived from an EMBL/GenBank/DDBJ whole genome shotgun (WGS) entry which is preliminary data.</text>
</comment>
<evidence type="ECO:0000313" key="10">
    <source>
        <dbReference type="EMBL" id="KAH9370967.1"/>
    </source>
</evidence>
<dbReference type="Pfam" id="PF01431">
    <property type="entry name" value="Peptidase_M13"/>
    <property type="match status" value="1"/>
</dbReference>
<organism evidence="10 11">
    <name type="scientific">Haemaphysalis longicornis</name>
    <name type="common">Bush tick</name>
    <dbReference type="NCBI Taxonomy" id="44386"/>
    <lineage>
        <taxon>Eukaryota</taxon>
        <taxon>Metazoa</taxon>
        <taxon>Ecdysozoa</taxon>
        <taxon>Arthropoda</taxon>
        <taxon>Chelicerata</taxon>
        <taxon>Arachnida</taxon>
        <taxon>Acari</taxon>
        <taxon>Parasitiformes</taxon>
        <taxon>Ixodida</taxon>
        <taxon>Ixodoidea</taxon>
        <taxon>Ixodidae</taxon>
        <taxon>Haemaphysalinae</taxon>
        <taxon>Haemaphysalis</taxon>
    </lineage>
</organism>
<dbReference type="GO" id="GO:0004222">
    <property type="term" value="F:metalloendopeptidase activity"/>
    <property type="evidence" value="ECO:0007669"/>
    <property type="project" value="InterPro"/>
</dbReference>
<dbReference type="AlphaFoldDB" id="A0A9J6G7T0"/>
<dbReference type="VEuPathDB" id="VectorBase:HLOH_061253"/>
<reference evidence="10 11" key="1">
    <citation type="journal article" date="2020" name="Cell">
        <title>Large-Scale Comparative Analyses of Tick Genomes Elucidate Their Genetic Diversity and Vector Capacities.</title>
        <authorList>
            <consortium name="Tick Genome and Microbiome Consortium (TIGMIC)"/>
            <person name="Jia N."/>
            <person name="Wang J."/>
            <person name="Shi W."/>
            <person name="Du L."/>
            <person name="Sun Y."/>
            <person name="Zhan W."/>
            <person name="Jiang J.F."/>
            <person name="Wang Q."/>
            <person name="Zhang B."/>
            <person name="Ji P."/>
            <person name="Bell-Sakyi L."/>
            <person name="Cui X.M."/>
            <person name="Yuan T.T."/>
            <person name="Jiang B.G."/>
            <person name="Yang W.F."/>
            <person name="Lam T.T."/>
            <person name="Chang Q.C."/>
            <person name="Ding S.J."/>
            <person name="Wang X.J."/>
            <person name="Zhu J.G."/>
            <person name="Ruan X.D."/>
            <person name="Zhao L."/>
            <person name="Wei J.T."/>
            <person name="Ye R.Z."/>
            <person name="Que T.C."/>
            <person name="Du C.H."/>
            <person name="Zhou Y.H."/>
            <person name="Cheng J.X."/>
            <person name="Dai P.F."/>
            <person name="Guo W.B."/>
            <person name="Han X.H."/>
            <person name="Huang E.J."/>
            <person name="Li L.F."/>
            <person name="Wei W."/>
            <person name="Gao Y.C."/>
            <person name="Liu J.Z."/>
            <person name="Shao H.Z."/>
            <person name="Wang X."/>
            <person name="Wang C.C."/>
            <person name="Yang T.C."/>
            <person name="Huo Q.B."/>
            <person name="Li W."/>
            <person name="Chen H.Y."/>
            <person name="Chen S.E."/>
            <person name="Zhou L.G."/>
            <person name="Ni X.B."/>
            <person name="Tian J.H."/>
            <person name="Sheng Y."/>
            <person name="Liu T."/>
            <person name="Pan Y.S."/>
            <person name="Xia L.Y."/>
            <person name="Li J."/>
            <person name="Zhao F."/>
            <person name="Cao W.C."/>
        </authorList>
    </citation>
    <scope>NUCLEOTIDE SEQUENCE [LARGE SCALE GENOMIC DNA]</scope>
    <source>
        <strain evidence="10">HaeL-2018</strain>
    </source>
</reference>
<dbReference type="InterPro" id="IPR008753">
    <property type="entry name" value="Peptidase_M13_N"/>
</dbReference>
<keyword evidence="4" id="KW-0479">Metal-binding</keyword>
<evidence type="ECO:0000256" key="5">
    <source>
        <dbReference type="ARBA" id="ARBA00022801"/>
    </source>
</evidence>
<dbReference type="OrthoDB" id="6502253at2759"/>
<keyword evidence="3" id="KW-0645">Protease</keyword>
<gene>
    <name evidence="10" type="ORF">HPB48_013387</name>
</gene>
<dbReference type="Proteomes" id="UP000821853">
    <property type="component" value="Chromosome 3"/>
</dbReference>
<accession>A0A9J6G7T0</accession>
<comment type="similarity">
    <text evidence="2">Belongs to the peptidase M13 family.</text>
</comment>
<dbReference type="PROSITE" id="PS51885">
    <property type="entry name" value="NEPRILYSIN"/>
    <property type="match status" value="1"/>
</dbReference>
<evidence type="ECO:0000256" key="6">
    <source>
        <dbReference type="ARBA" id="ARBA00022833"/>
    </source>
</evidence>
<evidence type="ECO:0000256" key="7">
    <source>
        <dbReference type="ARBA" id="ARBA00023049"/>
    </source>
</evidence>
<keyword evidence="5" id="KW-0378">Hydrolase</keyword>
<evidence type="ECO:0000256" key="3">
    <source>
        <dbReference type="ARBA" id="ARBA00022670"/>
    </source>
</evidence>
<dbReference type="CDD" id="cd08662">
    <property type="entry name" value="M13"/>
    <property type="match status" value="1"/>
</dbReference>
<comment type="cofactor">
    <cofactor evidence="1">
        <name>Zn(2+)</name>
        <dbReference type="ChEBI" id="CHEBI:29105"/>
    </cofactor>
</comment>
<dbReference type="GO" id="GO:0016485">
    <property type="term" value="P:protein processing"/>
    <property type="evidence" value="ECO:0007669"/>
    <property type="project" value="TreeGrafter"/>
</dbReference>
<evidence type="ECO:0000256" key="2">
    <source>
        <dbReference type="ARBA" id="ARBA00007357"/>
    </source>
</evidence>
<name>A0A9J6G7T0_HAELO</name>
<evidence type="ECO:0000259" key="8">
    <source>
        <dbReference type="Pfam" id="PF01431"/>
    </source>
</evidence>
<dbReference type="EMBL" id="JABSTR010000005">
    <property type="protein sequence ID" value="KAH9370967.1"/>
    <property type="molecule type" value="Genomic_DNA"/>
</dbReference>
<dbReference type="InterPro" id="IPR024079">
    <property type="entry name" value="MetalloPept_cat_dom_sf"/>
</dbReference>
<proteinExistence type="inferred from homology"/>
<dbReference type="InterPro" id="IPR018497">
    <property type="entry name" value="Peptidase_M13_C"/>
</dbReference>
<dbReference type="SUPFAM" id="SSF55486">
    <property type="entry name" value="Metalloproteases ('zincins'), catalytic domain"/>
    <property type="match status" value="1"/>
</dbReference>